<reference evidence="3" key="1">
    <citation type="submission" date="2016-10" db="EMBL/GenBank/DDBJ databases">
        <authorList>
            <person name="Varghese N."/>
            <person name="Submissions S."/>
        </authorList>
    </citation>
    <scope>NUCLEOTIDE SEQUENCE [LARGE SCALE GENOMIC DNA]</scope>
    <source>
        <strain evidence="3">DSM 22127</strain>
    </source>
</reference>
<dbReference type="EMBL" id="LT629757">
    <property type="protein sequence ID" value="SDS89099.1"/>
    <property type="molecule type" value="Genomic_DNA"/>
</dbReference>
<evidence type="ECO:0000313" key="3">
    <source>
        <dbReference type="Proteomes" id="UP000198859"/>
    </source>
</evidence>
<gene>
    <name evidence="2" type="ORF">SAMN04488570_2961</name>
</gene>
<keyword evidence="1" id="KW-1133">Transmembrane helix</keyword>
<dbReference type="Proteomes" id="UP000198859">
    <property type="component" value="Chromosome I"/>
</dbReference>
<proteinExistence type="predicted"/>
<protein>
    <recommendedName>
        <fullName evidence="4">DUF1772 domain-containing protein</fullName>
    </recommendedName>
</protein>
<organism evidence="2 3">
    <name type="scientific">Nocardioides scoriae</name>
    <dbReference type="NCBI Taxonomy" id="642780"/>
    <lineage>
        <taxon>Bacteria</taxon>
        <taxon>Bacillati</taxon>
        <taxon>Actinomycetota</taxon>
        <taxon>Actinomycetes</taxon>
        <taxon>Propionibacteriales</taxon>
        <taxon>Nocardioidaceae</taxon>
        <taxon>Nocardioides</taxon>
    </lineage>
</organism>
<feature type="transmembrane region" description="Helical" evidence="1">
    <location>
        <begin position="6"/>
        <end position="27"/>
    </location>
</feature>
<feature type="transmembrane region" description="Helical" evidence="1">
    <location>
        <begin position="48"/>
        <end position="69"/>
    </location>
</feature>
<feature type="transmembrane region" description="Helical" evidence="1">
    <location>
        <begin position="75"/>
        <end position="96"/>
    </location>
</feature>
<evidence type="ECO:0000256" key="1">
    <source>
        <dbReference type="SAM" id="Phobius"/>
    </source>
</evidence>
<evidence type="ECO:0008006" key="4">
    <source>
        <dbReference type="Google" id="ProtNLM"/>
    </source>
</evidence>
<accession>A0A1H1VYE9</accession>
<keyword evidence="1" id="KW-0812">Transmembrane</keyword>
<name>A0A1H1VYE9_9ACTN</name>
<keyword evidence="3" id="KW-1185">Reference proteome</keyword>
<keyword evidence="1" id="KW-0472">Membrane</keyword>
<evidence type="ECO:0000313" key="2">
    <source>
        <dbReference type="EMBL" id="SDS89099.1"/>
    </source>
</evidence>
<dbReference type="RefSeq" id="WP_091731167.1">
    <property type="nucleotide sequence ID" value="NZ_LT629757.1"/>
</dbReference>
<dbReference type="OrthoDB" id="3405989at2"/>
<dbReference type="STRING" id="642780.SAMN04488570_2961"/>
<sequence length="135" mass="13511">MSWPDALLASSALHLGFQLGVSVLAYPALAEVTPERWAAAHDAHSRRIVGLVVVVYAAVLLACVGTLLAGPSGAAVLAVAGNGAALALTAALAAPLHGRLGRGHDPVLVRRLLWVDRGRTAAAAIALVGAFAAAG</sequence>
<dbReference type="AlphaFoldDB" id="A0A1H1VYE9"/>